<keyword evidence="1" id="KW-0812">Transmembrane</keyword>
<reference evidence="3" key="1">
    <citation type="journal article" date="2020" name="mSystems">
        <title>Genome- and Community-Level Interaction Insights into Carbon Utilization and Element Cycling Functions of Hydrothermarchaeota in Hydrothermal Sediment.</title>
        <authorList>
            <person name="Zhou Z."/>
            <person name="Liu Y."/>
            <person name="Xu W."/>
            <person name="Pan J."/>
            <person name="Luo Z.H."/>
            <person name="Li M."/>
        </authorList>
    </citation>
    <scope>NUCLEOTIDE SEQUENCE [LARGE SCALE GENOMIC DNA]</scope>
    <source>
        <strain evidence="3">SpSt-339</strain>
    </source>
</reference>
<sequence length="80" mass="8326">MARQFALQLGLLAFAASTADAAVTGQDVSGGLWTALGRLAVFYGLGLVCGGLARLLVDEQVQRDFERWLAAADATANSTP</sequence>
<feature type="transmembrane region" description="Helical" evidence="1">
    <location>
        <begin position="31"/>
        <end position="57"/>
    </location>
</feature>
<keyword evidence="1" id="KW-1133">Transmembrane helix</keyword>
<keyword evidence="2" id="KW-0732">Signal</keyword>
<name>A0A7C2K0U5_9PLAN</name>
<feature type="signal peptide" evidence="2">
    <location>
        <begin position="1"/>
        <end position="21"/>
    </location>
</feature>
<comment type="caution">
    <text evidence="3">The sequence shown here is derived from an EMBL/GenBank/DDBJ whole genome shotgun (WGS) entry which is preliminary data.</text>
</comment>
<dbReference type="EMBL" id="DSOK01000248">
    <property type="protein sequence ID" value="HEN15527.1"/>
    <property type="molecule type" value="Genomic_DNA"/>
</dbReference>
<evidence type="ECO:0000256" key="1">
    <source>
        <dbReference type="SAM" id="Phobius"/>
    </source>
</evidence>
<proteinExistence type="predicted"/>
<accession>A0A7C2K0U5</accession>
<evidence type="ECO:0000256" key="2">
    <source>
        <dbReference type="SAM" id="SignalP"/>
    </source>
</evidence>
<dbReference type="AlphaFoldDB" id="A0A7C2K0U5"/>
<evidence type="ECO:0008006" key="4">
    <source>
        <dbReference type="Google" id="ProtNLM"/>
    </source>
</evidence>
<keyword evidence="1" id="KW-0472">Membrane</keyword>
<organism evidence="3">
    <name type="scientific">Schlesneria paludicola</name>
    <dbReference type="NCBI Taxonomy" id="360056"/>
    <lineage>
        <taxon>Bacteria</taxon>
        <taxon>Pseudomonadati</taxon>
        <taxon>Planctomycetota</taxon>
        <taxon>Planctomycetia</taxon>
        <taxon>Planctomycetales</taxon>
        <taxon>Planctomycetaceae</taxon>
        <taxon>Schlesneria</taxon>
    </lineage>
</organism>
<feature type="chain" id="PRO_5027887497" description="DUF1206 domain-containing protein" evidence="2">
    <location>
        <begin position="22"/>
        <end position="80"/>
    </location>
</feature>
<gene>
    <name evidence="3" type="ORF">ENQ76_08680</name>
</gene>
<evidence type="ECO:0000313" key="3">
    <source>
        <dbReference type="EMBL" id="HEN15527.1"/>
    </source>
</evidence>
<protein>
    <recommendedName>
        <fullName evidence="4">DUF1206 domain-containing protein</fullName>
    </recommendedName>
</protein>